<gene>
    <name evidence="1" type="ORF">ACFFK0_19150</name>
</gene>
<keyword evidence="2" id="KW-1185">Reference proteome</keyword>
<dbReference type="EMBL" id="JBHLWN010000074">
    <property type="protein sequence ID" value="MFC0214553.1"/>
    <property type="molecule type" value="Genomic_DNA"/>
</dbReference>
<dbReference type="RefSeq" id="WP_377471936.1">
    <property type="nucleotide sequence ID" value="NZ_JBHLWN010000074.1"/>
</dbReference>
<comment type="caution">
    <text evidence="1">The sequence shown here is derived from an EMBL/GenBank/DDBJ whole genome shotgun (WGS) entry which is preliminary data.</text>
</comment>
<accession>A0ABV6DPH9</accession>
<protein>
    <submittedName>
        <fullName evidence="1">Uncharacterized protein</fullName>
    </submittedName>
</protein>
<evidence type="ECO:0000313" key="2">
    <source>
        <dbReference type="Proteomes" id="UP001589776"/>
    </source>
</evidence>
<dbReference type="Proteomes" id="UP001589776">
    <property type="component" value="Unassembled WGS sequence"/>
</dbReference>
<proteinExistence type="predicted"/>
<name>A0ABV6DPH9_9BACL</name>
<organism evidence="1 2">
    <name type="scientific">Paenibacillus chartarius</name>
    <dbReference type="NCBI Taxonomy" id="747481"/>
    <lineage>
        <taxon>Bacteria</taxon>
        <taxon>Bacillati</taxon>
        <taxon>Bacillota</taxon>
        <taxon>Bacilli</taxon>
        <taxon>Bacillales</taxon>
        <taxon>Paenibacillaceae</taxon>
        <taxon>Paenibacillus</taxon>
    </lineage>
</organism>
<reference evidence="1 2" key="1">
    <citation type="submission" date="2024-09" db="EMBL/GenBank/DDBJ databases">
        <authorList>
            <person name="Sun Q."/>
            <person name="Mori K."/>
        </authorList>
    </citation>
    <scope>NUCLEOTIDE SEQUENCE [LARGE SCALE GENOMIC DNA]</scope>
    <source>
        <strain evidence="1 2">CCM 7759</strain>
    </source>
</reference>
<evidence type="ECO:0000313" key="1">
    <source>
        <dbReference type="EMBL" id="MFC0214553.1"/>
    </source>
</evidence>
<sequence length="84" mass="9324">MNDYANSLKQTPTSLIQGMSAAPAPYFKNPEKDFYSKKKPPFETVMQLLTSMGSNSFCRFDPFPKGGRSRAKSAVNQVNSHSCL</sequence>